<proteinExistence type="predicted"/>
<dbReference type="Proteomes" id="UP000095300">
    <property type="component" value="Unassembled WGS sequence"/>
</dbReference>
<dbReference type="PANTHER" id="PTHR12271:SF66">
    <property type="entry name" value="TERMINAL URIDYLYLTRANSFERASE TAILOR"/>
    <property type="match status" value="1"/>
</dbReference>
<dbReference type="Pfam" id="PF22600">
    <property type="entry name" value="MTPAP-like_central"/>
    <property type="match status" value="1"/>
</dbReference>
<evidence type="ECO:0000259" key="1">
    <source>
        <dbReference type="Pfam" id="PF22600"/>
    </source>
</evidence>
<sequence>MAGVQHYLHPITYEANIFAKTLEELGKNYSVLDPELIESLENVMQIIDSFLDKAKTEIVPTQHTKLIKADAFKHICRTYRCTLCRKDLGKTGNCVPLHLTQDCKFTVGIAKNPIATEEERRRKREEKKNSRLQQAVVLRKKAKCFLSSTLHAALTMLGEAAIVGDKLKCLPAYNDIENDLLGLIKPLFPNQSIKVYKFGSRICGVGSRDSDLDLFVDIGDTFKIYENRASKETLAKMQVVQKALKNHPKTWKCLVAVDKARVPILKIIHAPTSIECDINFSNSLGYVNTLLLEYIFSLQPVARLMCIYIKKWKHHIGFDKEISTYSMNLMVIFYLQTLDILPPFEKLFRNVDVENSLQVGPWLGSYQQLTLNDLNIKLVDFNKARTYVEEFFVYFSAFEYENMVVCPYFGVGIKKEKFDMLMPNRYTSYIKDNPDFGVEFKKPMIVQDPFQLNRNVTNGVTEFHLKVIKEFMAKSADIIAQTRN</sequence>
<dbReference type="SUPFAM" id="SSF81301">
    <property type="entry name" value="Nucleotidyltransferase"/>
    <property type="match status" value="1"/>
</dbReference>
<accession>A0A1I8Q2T3</accession>
<dbReference type="VEuPathDB" id="VectorBase:SCAU013341"/>
<dbReference type="STRING" id="35570.A0A1I8Q2T3"/>
<dbReference type="GO" id="GO:0031123">
    <property type="term" value="P:RNA 3'-end processing"/>
    <property type="evidence" value="ECO:0007669"/>
    <property type="project" value="TreeGrafter"/>
</dbReference>
<dbReference type="InterPro" id="IPR054708">
    <property type="entry name" value="MTPAP-like_central"/>
</dbReference>
<dbReference type="KEGG" id="scac:106081795"/>
<dbReference type="InterPro" id="IPR043519">
    <property type="entry name" value="NT_sf"/>
</dbReference>
<keyword evidence="3" id="KW-1185">Reference proteome</keyword>
<protein>
    <recommendedName>
        <fullName evidence="1">Poly(A) RNA polymerase mitochondrial-like central palm domain-containing protein</fullName>
    </recommendedName>
</protein>
<dbReference type="AlphaFoldDB" id="A0A1I8Q2T3"/>
<reference evidence="2" key="1">
    <citation type="submission" date="2020-05" db="UniProtKB">
        <authorList>
            <consortium name="EnsemblMetazoa"/>
        </authorList>
    </citation>
    <scope>IDENTIFICATION</scope>
    <source>
        <strain evidence="2">USDA</strain>
    </source>
</reference>
<feature type="domain" description="Poly(A) RNA polymerase mitochondrial-like central palm" evidence="1">
    <location>
        <begin position="177"/>
        <end position="294"/>
    </location>
</feature>
<dbReference type="Gene3D" id="1.10.1410.10">
    <property type="match status" value="1"/>
</dbReference>
<evidence type="ECO:0000313" key="3">
    <source>
        <dbReference type="Proteomes" id="UP000095300"/>
    </source>
</evidence>
<evidence type="ECO:0000313" key="2">
    <source>
        <dbReference type="EnsemblMetazoa" id="SCAU013341-PA"/>
    </source>
</evidence>
<name>A0A1I8Q2T3_STOCA</name>
<dbReference type="SUPFAM" id="SSF81631">
    <property type="entry name" value="PAP/OAS1 substrate-binding domain"/>
    <property type="match status" value="1"/>
</dbReference>
<dbReference type="EnsemblMetazoa" id="SCAU013341-RA">
    <property type="protein sequence ID" value="SCAU013341-PA"/>
    <property type="gene ID" value="SCAU013341"/>
</dbReference>
<dbReference type="Gene3D" id="3.30.460.10">
    <property type="entry name" value="Beta Polymerase, domain 2"/>
    <property type="match status" value="1"/>
</dbReference>
<gene>
    <name evidence="2" type="primary">106081795</name>
</gene>
<organism evidence="2 3">
    <name type="scientific">Stomoxys calcitrans</name>
    <name type="common">Stable fly</name>
    <name type="synonym">Conops calcitrans</name>
    <dbReference type="NCBI Taxonomy" id="35570"/>
    <lineage>
        <taxon>Eukaryota</taxon>
        <taxon>Metazoa</taxon>
        <taxon>Ecdysozoa</taxon>
        <taxon>Arthropoda</taxon>
        <taxon>Hexapoda</taxon>
        <taxon>Insecta</taxon>
        <taxon>Pterygota</taxon>
        <taxon>Neoptera</taxon>
        <taxon>Endopterygota</taxon>
        <taxon>Diptera</taxon>
        <taxon>Brachycera</taxon>
        <taxon>Muscomorpha</taxon>
        <taxon>Muscoidea</taxon>
        <taxon>Muscidae</taxon>
        <taxon>Stomoxys</taxon>
    </lineage>
</organism>
<dbReference type="PANTHER" id="PTHR12271">
    <property type="entry name" value="POLY A POLYMERASE CID PAP -RELATED"/>
    <property type="match status" value="1"/>
</dbReference>
<dbReference type="OrthoDB" id="407432at2759"/>
<dbReference type="CDD" id="cd05402">
    <property type="entry name" value="NT_PAP_TUTase"/>
    <property type="match status" value="1"/>
</dbReference>
<dbReference type="GO" id="GO:0050265">
    <property type="term" value="F:RNA uridylyltransferase activity"/>
    <property type="evidence" value="ECO:0007669"/>
    <property type="project" value="TreeGrafter"/>
</dbReference>